<protein>
    <submittedName>
        <fullName evidence="1">Uncharacterized protein</fullName>
    </submittedName>
</protein>
<reference evidence="1" key="2">
    <citation type="journal article" date="2015" name="Data Brief">
        <title>Shoot transcriptome of the giant reed, Arundo donax.</title>
        <authorList>
            <person name="Barrero R.A."/>
            <person name="Guerrero F.D."/>
            <person name="Moolhuijzen P."/>
            <person name="Goolsby J.A."/>
            <person name="Tidwell J."/>
            <person name="Bellgard S.E."/>
            <person name="Bellgard M.I."/>
        </authorList>
    </citation>
    <scope>NUCLEOTIDE SEQUENCE</scope>
    <source>
        <tissue evidence="1">Shoot tissue taken approximately 20 cm above the soil surface</tissue>
    </source>
</reference>
<accession>A0A0A9F293</accession>
<organism evidence="1">
    <name type="scientific">Arundo donax</name>
    <name type="common">Giant reed</name>
    <name type="synonym">Donax arundinaceus</name>
    <dbReference type="NCBI Taxonomy" id="35708"/>
    <lineage>
        <taxon>Eukaryota</taxon>
        <taxon>Viridiplantae</taxon>
        <taxon>Streptophyta</taxon>
        <taxon>Embryophyta</taxon>
        <taxon>Tracheophyta</taxon>
        <taxon>Spermatophyta</taxon>
        <taxon>Magnoliopsida</taxon>
        <taxon>Liliopsida</taxon>
        <taxon>Poales</taxon>
        <taxon>Poaceae</taxon>
        <taxon>PACMAD clade</taxon>
        <taxon>Arundinoideae</taxon>
        <taxon>Arundineae</taxon>
        <taxon>Arundo</taxon>
    </lineage>
</organism>
<sequence length="36" mass="4182">MKMKSSTMRSKSILKGGFGILNSYSKYSRRVHIFKN</sequence>
<proteinExistence type="predicted"/>
<dbReference type="EMBL" id="GBRH01192552">
    <property type="protein sequence ID" value="JAE05344.1"/>
    <property type="molecule type" value="Transcribed_RNA"/>
</dbReference>
<reference evidence="1" key="1">
    <citation type="submission" date="2014-09" db="EMBL/GenBank/DDBJ databases">
        <authorList>
            <person name="Magalhaes I.L.F."/>
            <person name="Oliveira U."/>
            <person name="Santos F.R."/>
            <person name="Vidigal T.H.D.A."/>
            <person name="Brescovit A.D."/>
            <person name="Santos A.J."/>
        </authorList>
    </citation>
    <scope>NUCLEOTIDE SEQUENCE</scope>
    <source>
        <tissue evidence="1">Shoot tissue taken approximately 20 cm above the soil surface</tissue>
    </source>
</reference>
<evidence type="ECO:0000313" key="1">
    <source>
        <dbReference type="EMBL" id="JAE05344.1"/>
    </source>
</evidence>
<dbReference type="AlphaFoldDB" id="A0A0A9F293"/>
<name>A0A0A9F293_ARUDO</name>